<dbReference type="AlphaFoldDB" id="A0A4Q0A1C6"/>
<dbReference type="GO" id="GO:0006281">
    <property type="term" value="P:DNA repair"/>
    <property type="evidence" value="ECO:0007669"/>
    <property type="project" value="TreeGrafter"/>
</dbReference>
<dbReference type="GO" id="GO:0032259">
    <property type="term" value="P:methylation"/>
    <property type="evidence" value="ECO:0007669"/>
    <property type="project" value="UniProtKB-KW"/>
</dbReference>
<dbReference type="PANTHER" id="PTHR21451">
    <property type="entry name" value="HISTONE H3 METHYLTRANSFERASE"/>
    <property type="match status" value="1"/>
</dbReference>
<evidence type="ECO:0000256" key="12">
    <source>
        <dbReference type="SAM" id="MobiDB-lite"/>
    </source>
</evidence>
<dbReference type="PROSITE" id="PS51569">
    <property type="entry name" value="DOT1"/>
    <property type="match status" value="1"/>
</dbReference>
<keyword evidence="15" id="KW-1185">Reference proteome</keyword>
<keyword evidence="7 11" id="KW-0156">Chromatin regulator</keyword>
<dbReference type="InterPro" id="IPR030445">
    <property type="entry name" value="H3-K79_meTrfase"/>
</dbReference>
<dbReference type="EMBL" id="ML002261">
    <property type="protein sequence ID" value="RKP39568.1"/>
    <property type="molecule type" value="Genomic_DNA"/>
</dbReference>
<keyword evidence="8 11" id="KW-0539">Nucleus</keyword>
<dbReference type="STRING" id="215637.A0A4Q0A1C6"/>
<reference evidence="15" key="1">
    <citation type="journal article" date="2018" name="Nat. Microbiol.">
        <title>Leveraging single-cell genomics to expand the fungal tree of life.</title>
        <authorList>
            <person name="Ahrendt S.R."/>
            <person name="Quandt C.A."/>
            <person name="Ciobanu D."/>
            <person name="Clum A."/>
            <person name="Salamov A."/>
            <person name="Andreopoulos B."/>
            <person name="Cheng J.F."/>
            <person name="Woyke T."/>
            <person name="Pelin A."/>
            <person name="Henrissat B."/>
            <person name="Reynolds N.K."/>
            <person name="Benny G.L."/>
            <person name="Smith M.E."/>
            <person name="James T.Y."/>
            <person name="Grigoriev I.V."/>
        </authorList>
    </citation>
    <scope>NUCLEOTIDE SEQUENCE [LARGE SCALE GENOMIC DNA]</scope>
    <source>
        <strain evidence="15">RSA 468</strain>
    </source>
</reference>
<accession>A0A4Q0A1C6</accession>
<name>A0A4Q0A1C6_9FUNG</name>
<dbReference type="InterPro" id="IPR029063">
    <property type="entry name" value="SAM-dependent_MTases_sf"/>
</dbReference>
<comment type="miscellaneous">
    <text evidence="11">In contrast to other lysine histone methyltransferases, it does not contain a SET domain, suggesting the existence of another mechanism for methylation of lysine residues of histones.</text>
</comment>
<dbReference type="Proteomes" id="UP000268162">
    <property type="component" value="Unassembled WGS sequence"/>
</dbReference>
<evidence type="ECO:0000259" key="13">
    <source>
        <dbReference type="PROSITE" id="PS51569"/>
    </source>
</evidence>
<evidence type="ECO:0000256" key="10">
    <source>
        <dbReference type="ARBA" id="ARBA00047770"/>
    </source>
</evidence>
<evidence type="ECO:0000313" key="15">
    <source>
        <dbReference type="Proteomes" id="UP000268162"/>
    </source>
</evidence>
<evidence type="ECO:0000256" key="5">
    <source>
        <dbReference type="ARBA" id="ARBA00022679"/>
    </source>
</evidence>
<evidence type="ECO:0000313" key="14">
    <source>
        <dbReference type="EMBL" id="RKP39568.1"/>
    </source>
</evidence>
<dbReference type="GO" id="GO:0005634">
    <property type="term" value="C:nucleus"/>
    <property type="evidence" value="ECO:0007669"/>
    <property type="project" value="UniProtKB-SubCell"/>
</dbReference>
<evidence type="ECO:0000256" key="3">
    <source>
        <dbReference type="ARBA" id="ARBA00020987"/>
    </source>
</evidence>
<comment type="catalytic activity">
    <reaction evidence="10 11">
        <text>L-lysyl(79)-[histone H3] + 3 S-adenosyl-L-methionine = N(6),N(6),N(6)-trimethyl-L-lysyl(79)-[histone H3] + 3 S-adenosyl-L-homocysteine + 3 H(+)</text>
        <dbReference type="Rhea" id="RHEA:60328"/>
        <dbReference type="Rhea" id="RHEA-COMP:15549"/>
        <dbReference type="Rhea" id="RHEA-COMP:15552"/>
        <dbReference type="ChEBI" id="CHEBI:15378"/>
        <dbReference type="ChEBI" id="CHEBI:29969"/>
        <dbReference type="ChEBI" id="CHEBI:57856"/>
        <dbReference type="ChEBI" id="CHEBI:59789"/>
        <dbReference type="ChEBI" id="CHEBI:61961"/>
        <dbReference type="EC" id="2.1.1.360"/>
    </reaction>
</comment>
<dbReference type="SUPFAM" id="SSF53335">
    <property type="entry name" value="S-adenosyl-L-methionine-dependent methyltransferases"/>
    <property type="match status" value="1"/>
</dbReference>
<keyword evidence="4 11" id="KW-0489">Methyltransferase</keyword>
<organism evidence="14 15">
    <name type="scientific">Dimargaris cristalligena</name>
    <dbReference type="NCBI Taxonomy" id="215637"/>
    <lineage>
        <taxon>Eukaryota</taxon>
        <taxon>Fungi</taxon>
        <taxon>Fungi incertae sedis</taxon>
        <taxon>Zoopagomycota</taxon>
        <taxon>Kickxellomycotina</taxon>
        <taxon>Dimargaritomycetes</taxon>
        <taxon>Dimargaritales</taxon>
        <taxon>Dimargaritaceae</taxon>
        <taxon>Dimargaris</taxon>
    </lineage>
</organism>
<dbReference type="EC" id="2.1.1.360" evidence="2 11"/>
<gene>
    <name evidence="14" type="ORF">BJ085DRAFT_20326</name>
</gene>
<keyword evidence="6 11" id="KW-0949">S-adenosyl-L-methionine</keyword>
<evidence type="ECO:0000256" key="8">
    <source>
        <dbReference type="ARBA" id="ARBA00023242"/>
    </source>
</evidence>
<keyword evidence="5 11" id="KW-0808">Transferase</keyword>
<evidence type="ECO:0000256" key="7">
    <source>
        <dbReference type="ARBA" id="ARBA00022853"/>
    </source>
</evidence>
<comment type="function">
    <text evidence="11">Histone methyltransferase that specifically trimethylates histone H3 to form H3K79me3. This methylation is required for telomere silencing and for the pachytene checkpoint during the meiotic cell cycle by allowing the recruitment of RAD9 to double strand breaks. Nucleosomes are preferred as substrate compared to free histone.</text>
</comment>
<dbReference type="GO" id="GO:0000077">
    <property type="term" value="P:DNA damage checkpoint signaling"/>
    <property type="evidence" value="ECO:0007669"/>
    <property type="project" value="TreeGrafter"/>
</dbReference>
<comment type="subcellular location">
    <subcellularLocation>
        <location evidence="1 11">Nucleus</location>
    </subcellularLocation>
</comment>
<dbReference type="GO" id="GO:0140956">
    <property type="term" value="F:histone H3K79 trimethyltransferase activity"/>
    <property type="evidence" value="ECO:0007669"/>
    <property type="project" value="UniProtKB-EC"/>
</dbReference>
<dbReference type="PANTHER" id="PTHR21451:SF0">
    <property type="entry name" value="HISTONE-LYSINE N-METHYLTRANSFERASE, H3 LYSINE-79 SPECIFIC"/>
    <property type="match status" value="1"/>
</dbReference>
<evidence type="ECO:0000256" key="11">
    <source>
        <dbReference type="RuleBase" id="RU271113"/>
    </source>
</evidence>
<evidence type="ECO:0000256" key="1">
    <source>
        <dbReference type="ARBA" id="ARBA00004123"/>
    </source>
</evidence>
<dbReference type="CDD" id="cd02440">
    <property type="entry name" value="AdoMet_MTases"/>
    <property type="match status" value="1"/>
</dbReference>
<dbReference type="Pfam" id="PF08123">
    <property type="entry name" value="DOT1"/>
    <property type="match status" value="1"/>
</dbReference>
<dbReference type="InterPro" id="IPR025789">
    <property type="entry name" value="DOT1_dom"/>
</dbReference>
<evidence type="ECO:0000256" key="4">
    <source>
        <dbReference type="ARBA" id="ARBA00022603"/>
    </source>
</evidence>
<protein>
    <recommendedName>
        <fullName evidence="3 11">Histone-lysine N-methyltransferase, H3 lysine-79 specific</fullName>
        <ecNumber evidence="2 11">2.1.1.360</ecNumber>
    </recommendedName>
    <alternativeName>
        <fullName evidence="9 11">Histone H3-K79 methyltransferase</fullName>
    </alternativeName>
</protein>
<feature type="region of interest" description="Disordered" evidence="12">
    <location>
        <begin position="21"/>
        <end position="42"/>
    </location>
</feature>
<evidence type="ECO:0000256" key="6">
    <source>
        <dbReference type="ARBA" id="ARBA00022691"/>
    </source>
</evidence>
<comment type="similarity">
    <text evidence="11">Belongs to the class I-like SAM-binding methyltransferase superfamily. DOT1 family.</text>
</comment>
<feature type="domain" description="DOT1" evidence="13">
    <location>
        <begin position="61"/>
        <end position="389"/>
    </location>
</feature>
<dbReference type="Gene3D" id="3.40.50.150">
    <property type="entry name" value="Vaccinia Virus protein VP39"/>
    <property type="match status" value="1"/>
</dbReference>
<evidence type="ECO:0000256" key="2">
    <source>
        <dbReference type="ARBA" id="ARBA00012190"/>
    </source>
</evidence>
<sequence>MVQSAVLLESHLADYKPYFEWRDTSQSPPPTGSNKRRRQIPAPIRIEYPGRRQSEEFLLVVPKIHHKPNSEKADDYNPVHDILATISTIVKFLVPESEADRFGDEFTGLLRALTRASNRQLGDELVNSIKEFNSELRRVKSLPEFHAHMAALRSNGLPPGLVSHILHQTYSRTVAPLAETLTDYEAFSNHVYGEVNAVLVTDFIQKTRLRADQVFVDMGCGIGNVVIQVAAQVGCTSFGMEIMPRPSRLAVQQAREFQSRMRSYGLPHGPLTLHQGDFLDTQTNPAVTHHLQRADVVLVNNYAFSSTLNQSLLQLFLDLRDGTQIISLKSFLPRDFKINARTAGSPESILRVRQYPYFTDAVSWTSNGGQYYIHTVDRSRLQAFYAKQV</sequence>
<dbReference type="FunFam" id="3.40.50.150:FF:000033">
    <property type="entry name" value="Histone-lysine N-methyltransferase, H3 lysine-79 specific"/>
    <property type="match status" value="1"/>
</dbReference>
<proteinExistence type="inferred from homology"/>
<dbReference type="Gene3D" id="1.10.260.170">
    <property type="match status" value="1"/>
</dbReference>
<evidence type="ECO:0000256" key="9">
    <source>
        <dbReference type="ARBA" id="ARBA00029821"/>
    </source>
</evidence>